<keyword evidence="8" id="KW-1185">Reference proteome</keyword>
<dbReference type="PROSITE" id="PS51379">
    <property type="entry name" value="4FE4S_FER_2"/>
    <property type="match status" value="2"/>
</dbReference>
<dbReference type="GO" id="GO:0046872">
    <property type="term" value="F:metal ion binding"/>
    <property type="evidence" value="ECO:0007669"/>
    <property type="project" value="UniProtKB-KW"/>
</dbReference>
<keyword evidence="3" id="KW-0408">Iron</keyword>
<dbReference type="PROSITE" id="PS00198">
    <property type="entry name" value="4FE4S_FER_1"/>
    <property type="match status" value="2"/>
</dbReference>
<feature type="region of interest" description="Disordered" evidence="5">
    <location>
        <begin position="79"/>
        <end position="134"/>
    </location>
</feature>
<evidence type="ECO:0000256" key="3">
    <source>
        <dbReference type="ARBA" id="ARBA00023004"/>
    </source>
</evidence>
<dbReference type="NCBIfam" id="TIGR01944">
    <property type="entry name" value="rnfB"/>
    <property type="match status" value="1"/>
</dbReference>
<accession>A0A6M2BP78</accession>
<evidence type="ECO:0000259" key="6">
    <source>
        <dbReference type="PROSITE" id="PS51379"/>
    </source>
</evidence>
<keyword evidence="4" id="KW-0411">Iron-sulfur</keyword>
<protein>
    <submittedName>
        <fullName evidence="7">RnfABCDGE type electron transport complex subunit B</fullName>
    </submittedName>
</protein>
<sequence length="134" mass="14844">MAFRVALIDESRCIGCAKCLPACPTDAIVGAEHYLHTVITRECIGCELCLPPCPVDCIEMRPVAQQAFDSAVARQRVKSRKLRLQRQADEREAERARRKAMLKTRPHSTDPGTTPQLGDPLARALAAARKPEPR</sequence>
<dbReference type="SUPFAM" id="SSF54862">
    <property type="entry name" value="4Fe-4S ferredoxins"/>
    <property type="match status" value="1"/>
</dbReference>
<evidence type="ECO:0000256" key="1">
    <source>
        <dbReference type="ARBA" id="ARBA00022485"/>
    </source>
</evidence>
<dbReference type="Proteomes" id="UP000472676">
    <property type="component" value="Unassembled WGS sequence"/>
</dbReference>
<dbReference type="GO" id="GO:0051539">
    <property type="term" value="F:4 iron, 4 sulfur cluster binding"/>
    <property type="evidence" value="ECO:0007669"/>
    <property type="project" value="UniProtKB-KW"/>
</dbReference>
<dbReference type="GO" id="GO:0009055">
    <property type="term" value="F:electron transfer activity"/>
    <property type="evidence" value="ECO:0007669"/>
    <property type="project" value="InterPro"/>
</dbReference>
<gene>
    <name evidence="7" type="ORF">G7Y85_05315</name>
</gene>
<feature type="domain" description="4Fe-4S ferredoxin-type" evidence="6">
    <location>
        <begin position="4"/>
        <end position="33"/>
    </location>
</feature>
<dbReference type="Gene3D" id="3.30.70.20">
    <property type="match status" value="1"/>
</dbReference>
<keyword evidence="2" id="KW-0479">Metal-binding</keyword>
<feature type="compositionally biased region" description="Basic residues" evidence="5">
    <location>
        <begin position="96"/>
        <end position="106"/>
    </location>
</feature>
<reference evidence="7 8" key="1">
    <citation type="journal article" date="2014" name="Int. J. Syst. Evol. Microbiol.">
        <title>Solimonas terrae sp. nov., isolated from soil.</title>
        <authorList>
            <person name="Kim S.J."/>
            <person name="Moon J.Y."/>
            <person name="Weon H.Y."/>
            <person name="Ahn J.H."/>
            <person name="Chen W.M."/>
            <person name="Kwon S.W."/>
        </authorList>
    </citation>
    <scope>NUCLEOTIDE SEQUENCE [LARGE SCALE GENOMIC DNA]</scope>
    <source>
        <strain evidence="7 8">KIS83-12</strain>
    </source>
</reference>
<dbReference type="PANTHER" id="PTHR43687">
    <property type="entry name" value="ADENYLYLSULFATE REDUCTASE, BETA SUBUNIT"/>
    <property type="match status" value="1"/>
</dbReference>
<evidence type="ECO:0000313" key="7">
    <source>
        <dbReference type="EMBL" id="NGY04174.1"/>
    </source>
</evidence>
<dbReference type="InterPro" id="IPR010207">
    <property type="entry name" value="Elect_transpt_cplx_RnfB/RsxB"/>
</dbReference>
<evidence type="ECO:0000256" key="5">
    <source>
        <dbReference type="SAM" id="MobiDB-lite"/>
    </source>
</evidence>
<organism evidence="7 8">
    <name type="scientific">Solimonas terrae</name>
    <dbReference type="NCBI Taxonomy" id="1396819"/>
    <lineage>
        <taxon>Bacteria</taxon>
        <taxon>Pseudomonadati</taxon>
        <taxon>Pseudomonadota</taxon>
        <taxon>Gammaproteobacteria</taxon>
        <taxon>Nevskiales</taxon>
        <taxon>Nevskiaceae</taxon>
        <taxon>Solimonas</taxon>
    </lineage>
</organism>
<evidence type="ECO:0000256" key="4">
    <source>
        <dbReference type="ARBA" id="ARBA00023014"/>
    </source>
</evidence>
<name>A0A6M2BP78_9GAMM</name>
<feature type="domain" description="4Fe-4S ferredoxin-type" evidence="6">
    <location>
        <begin position="34"/>
        <end position="63"/>
    </location>
</feature>
<proteinExistence type="predicted"/>
<dbReference type="PANTHER" id="PTHR43687:SF1">
    <property type="entry name" value="FERREDOXIN III"/>
    <property type="match status" value="1"/>
</dbReference>
<evidence type="ECO:0000313" key="8">
    <source>
        <dbReference type="Proteomes" id="UP000472676"/>
    </source>
</evidence>
<dbReference type="InterPro" id="IPR017896">
    <property type="entry name" value="4Fe4S_Fe-S-bd"/>
</dbReference>
<evidence type="ECO:0000256" key="2">
    <source>
        <dbReference type="ARBA" id="ARBA00022723"/>
    </source>
</evidence>
<keyword evidence="1" id="KW-0004">4Fe-4S</keyword>
<dbReference type="EMBL" id="JAAMOW010000002">
    <property type="protein sequence ID" value="NGY04174.1"/>
    <property type="molecule type" value="Genomic_DNA"/>
</dbReference>
<dbReference type="AlphaFoldDB" id="A0A6M2BP78"/>
<feature type="compositionally biased region" description="Basic and acidic residues" evidence="5">
    <location>
        <begin position="86"/>
        <end position="95"/>
    </location>
</feature>
<dbReference type="InterPro" id="IPR017900">
    <property type="entry name" value="4Fe4S_Fe_S_CS"/>
</dbReference>
<dbReference type="Pfam" id="PF14697">
    <property type="entry name" value="Fer4_21"/>
    <property type="match status" value="1"/>
</dbReference>
<dbReference type="InterPro" id="IPR050572">
    <property type="entry name" value="Fe-S_Ferredoxin"/>
</dbReference>
<comment type="caution">
    <text evidence="7">The sequence shown here is derived from an EMBL/GenBank/DDBJ whole genome shotgun (WGS) entry which is preliminary data.</text>
</comment>